<comment type="caution">
    <text evidence="2">The sequence shown here is derived from an EMBL/GenBank/DDBJ whole genome shotgun (WGS) entry which is preliminary data.</text>
</comment>
<feature type="non-terminal residue" evidence="2">
    <location>
        <position position="1"/>
    </location>
</feature>
<feature type="region of interest" description="Disordered" evidence="1">
    <location>
        <begin position="34"/>
        <end position="65"/>
    </location>
</feature>
<accession>X0VA29</accession>
<dbReference type="EMBL" id="BARS01023248">
    <property type="protein sequence ID" value="GAG09363.1"/>
    <property type="molecule type" value="Genomic_DNA"/>
</dbReference>
<sequence>AYVAISGHSDDTGGADSGAVYIFSITITQDEVTATTTTEEENTAQSGGHGRTGVDTGQSHAKSSDNCKSSILGKGISLQVYKIAYDTGEVTVNARSTCGPIQVYLDTDYGRQTVGINLDDPMRVDEDGKVVHQIFTKNIDKSLTSFGVIIKDKRDNFVDEIKIIREKFERLYGQGTGYTSSQTSTQDLLREETPSIEFEENDVPPWIKHDLNQVTGYPSRDKYFFESVNYLIDNNIVEFKNWQKSNSLKTQQSYPPWVLDLIGFYLDDK</sequence>
<reference evidence="2" key="1">
    <citation type="journal article" date="2014" name="Front. Microbiol.">
        <title>High frequency of phylogenetically diverse reductive dehalogenase-homologous genes in deep subseafloor sedimentary metagenomes.</title>
        <authorList>
            <person name="Kawai M."/>
            <person name="Futagami T."/>
            <person name="Toyoda A."/>
            <person name="Takaki Y."/>
            <person name="Nishi S."/>
            <person name="Hori S."/>
            <person name="Arai W."/>
            <person name="Tsubouchi T."/>
            <person name="Morono Y."/>
            <person name="Uchiyama I."/>
            <person name="Ito T."/>
            <person name="Fujiyama A."/>
            <person name="Inagaki F."/>
            <person name="Takami H."/>
        </authorList>
    </citation>
    <scope>NUCLEOTIDE SEQUENCE</scope>
    <source>
        <strain evidence="2">Expedition CK06-06</strain>
    </source>
</reference>
<feature type="non-terminal residue" evidence="2">
    <location>
        <position position="269"/>
    </location>
</feature>
<proteinExistence type="predicted"/>
<gene>
    <name evidence="2" type="ORF">S01H1_37041</name>
</gene>
<evidence type="ECO:0000313" key="2">
    <source>
        <dbReference type="EMBL" id="GAG09363.1"/>
    </source>
</evidence>
<name>X0VA29_9ZZZZ</name>
<protein>
    <submittedName>
        <fullName evidence="2">Uncharacterized protein</fullName>
    </submittedName>
</protein>
<organism evidence="2">
    <name type="scientific">marine sediment metagenome</name>
    <dbReference type="NCBI Taxonomy" id="412755"/>
    <lineage>
        <taxon>unclassified sequences</taxon>
        <taxon>metagenomes</taxon>
        <taxon>ecological metagenomes</taxon>
    </lineage>
</organism>
<evidence type="ECO:0000256" key="1">
    <source>
        <dbReference type="SAM" id="MobiDB-lite"/>
    </source>
</evidence>
<dbReference type="AlphaFoldDB" id="X0VA29"/>
<feature type="compositionally biased region" description="Polar residues" evidence="1">
    <location>
        <begin position="55"/>
        <end position="65"/>
    </location>
</feature>